<dbReference type="PANTHER" id="PTHR47997:SF11">
    <property type="entry name" value="TRANSCRIPTION FACTOR LAF1"/>
    <property type="match status" value="1"/>
</dbReference>
<keyword evidence="2" id="KW-0677">Repeat</keyword>
<dbReference type="GO" id="GO:0005634">
    <property type="term" value="C:nucleus"/>
    <property type="evidence" value="ECO:0007669"/>
    <property type="project" value="UniProtKB-SubCell"/>
</dbReference>
<protein>
    <submittedName>
        <fullName evidence="9">Uncharacterized protein</fullName>
    </submittedName>
</protein>
<evidence type="ECO:0000256" key="5">
    <source>
        <dbReference type="ARBA" id="ARBA00023163"/>
    </source>
</evidence>
<dbReference type="SMART" id="SM00717">
    <property type="entry name" value="SANT"/>
    <property type="match status" value="1"/>
</dbReference>
<keyword evidence="10" id="KW-1185">Reference proteome</keyword>
<organism evidence="9 10">
    <name type="scientific">Punica granatum</name>
    <name type="common">Pomegranate</name>
    <dbReference type="NCBI Taxonomy" id="22663"/>
    <lineage>
        <taxon>Eukaryota</taxon>
        <taxon>Viridiplantae</taxon>
        <taxon>Streptophyta</taxon>
        <taxon>Embryophyta</taxon>
        <taxon>Tracheophyta</taxon>
        <taxon>Spermatophyta</taxon>
        <taxon>Magnoliopsida</taxon>
        <taxon>eudicotyledons</taxon>
        <taxon>Gunneridae</taxon>
        <taxon>Pentapetalae</taxon>
        <taxon>rosids</taxon>
        <taxon>malvids</taxon>
        <taxon>Myrtales</taxon>
        <taxon>Lythraceae</taxon>
        <taxon>Punica</taxon>
    </lineage>
</organism>
<evidence type="ECO:0000313" key="9">
    <source>
        <dbReference type="EMBL" id="PKI52404.1"/>
    </source>
</evidence>
<dbReference type="SUPFAM" id="SSF46689">
    <property type="entry name" value="Homeodomain-like"/>
    <property type="match status" value="1"/>
</dbReference>
<proteinExistence type="predicted"/>
<evidence type="ECO:0000256" key="1">
    <source>
        <dbReference type="ARBA" id="ARBA00004123"/>
    </source>
</evidence>
<dbReference type="Gene3D" id="1.10.10.60">
    <property type="entry name" value="Homeodomain-like"/>
    <property type="match status" value="2"/>
</dbReference>
<accession>A0A2I0J817</accession>
<comment type="caution">
    <text evidence="9">The sequence shown here is derived from an EMBL/GenBank/DDBJ whole genome shotgun (WGS) entry which is preliminary data.</text>
</comment>
<evidence type="ECO:0000256" key="3">
    <source>
        <dbReference type="ARBA" id="ARBA00023015"/>
    </source>
</evidence>
<dbReference type="STRING" id="22663.A0A2I0J817"/>
<feature type="domain" description="Myb-like" evidence="7">
    <location>
        <begin position="61"/>
        <end position="133"/>
    </location>
</feature>
<dbReference type="AlphaFoldDB" id="A0A2I0J817"/>
<evidence type="ECO:0000256" key="6">
    <source>
        <dbReference type="ARBA" id="ARBA00023242"/>
    </source>
</evidence>
<keyword evidence="4" id="KW-0238">DNA-binding</keyword>
<evidence type="ECO:0000313" key="10">
    <source>
        <dbReference type="Proteomes" id="UP000233551"/>
    </source>
</evidence>
<dbReference type="PANTHER" id="PTHR47997">
    <property type="entry name" value="MYB DOMAIN PROTEIN 55"/>
    <property type="match status" value="1"/>
</dbReference>
<dbReference type="PROSITE" id="PS51294">
    <property type="entry name" value="HTH_MYB"/>
    <property type="match status" value="1"/>
</dbReference>
<evidence type="ECO:0000256" key="2">
    <source>
        <dbReference type="ARBA" id="ARBA00022737"/>
    </source>
</evidence>
<dbReference type="InterPro" id="IPR009057">
    <property type="entry name" value="Homeodomain-like_sf"/>
</dbReference>
<keyword evidence="5" id="KW-0804">Transcription</keyword>
<dbReference type="CDD" id="cd00167">
    <property type="entry name" value="SANT"/>
    <property type="match status" value="1"/>
</dbReference>
<comment type="subcellular location">
    <subcellularLocation>
        <location evidence="1">Nucleus</location>
    </subcellularLocation>
</comment>
<dbReference type="Pfam" id="PF00249">
    <property type="entry name" value="Myb_DNA-binding"/>
    <property type="match status" value="1"/>
</dbReference>
<keyword evidence="3" id="KW-0805">Transcription regulation</keyword>
<dbReference type="InterPro" id="IPR001005">
    <property type="entry name" value="SANT/Myb"/>
</dbReference>
<dbReference type="Proteomes" id="UP000233551">
    <property type="component" value="Unassembled WGS sequence"/>
</dbReference>
<name>A0A2I0J817_PUNGR</name>
<dbReference type="InterPro" id="IPR051953">
    <property type="entry name" value="Plant_SW-associated_TFs"/>
</dbReference>
<reference evidence="9 10" key="1">
    <citation type="submission" date="2017-11" db="EMBL/GenBank/DDBJ databases">
        <title>De-novo sequencing of pomegranate (Punica granatum L.) genome.</title>
        <authorList>
            <person name="Akparov Z."/>
            <person name="Amiraslanov A."/>
            <person name="Hajiyeva S."/>
            <person name="Abbasov M."/>
            <person name="Kaur K."/>
            <person name="Hamwieh A."/>
            <person name="Solovyev V."/>
            <person name="Salamov A."/>
            <person name="Braich B."/>
            <person name="Kosarev P."/>
            <person name="Mahmoud A."/>
            <person name="Hajiyev E."/>
            <person name="Babayeva S."/>
            <person name="Izzatullayeva V."/>
            <person name="Mammadov A."/>
            <person name="Mammadov A."/>
            <person name="Sharifova S."/>
            <person name="Ojaghi J."/>
            <person name="Eynullazada K."/>
            <person name="Bayramov B."/>
            <person name="Abdulazimova A."/>
            <person name="Shahmuradov I."/>
        </authorList>
    </citation>
    <scope>NUCLEOTIDE SEQUENCE [LARGE SCALE GENOMIC DNA]</scope>
    <source>
        <strain evidence="10">cv. AG2017</strain>
        <tissue evidence="9">Leaf</tissue>
    </source>
</reference>
<gene>
    <name evidence="9" type="ORF">CRG98_027207</name>
</gene>
<evidence type="ECO:0000259" key="8">
    <source>
        <dbReference type="PROSITE" id="PS51294"/>
    </source>
</evidence>
<sequence>MAAVQSAPDFHVTSGLISSPWPLHSYDIPNYTVDWFHKNVSSSSLRRSGKSCRLRWKNYLRPNLKRENISAEEERIIVQLHGQWGNNIYDFEFSDEKVFCSPLIRVMCRWSKIAQFLPGRTDNEIKNYWKTYLRKRLQVPQDDFQSRTSESNQDTFPDTCDKYTNNDHDHERCSSAADGLLSASGTCSDHLEASNYENWMNSPYESRLLDWISEPLYSQGEMDRVRHLDSVLISEYPIWDLDGGKPLIWDHSISLWDCKDH</sequence>
<dbReference type="InterPro" id="IPR017930">
    <property type="entry name" value="Myb_dom"/>
</dbReference>
<dbReference type="EMBL" id="PGOL01001936">
    <property type="protein sequence ID" value="PKI52404.1"/>
    <property type="molecule type" value="Genomic_DNA"/>
</dbReference>
<evidence type="ECO:0000259" key="7">
    <source>
        <dbReference type="PROSITE" id="PS50090"/>
    </source>
</evidence>
<dbReference type="GO" id="GO:0003677">
    <property type="term" value="F:DNA binding"/>
    <property type="evidence" value="ECO:0007669"/>
    <property type="project" value="UniProtKB-KW"/>
</dbReference>
<feature type="domain" description="HTH myb-type" evidence="8">
    <location>
        <begin position="61"/>
        <end position="137"/>
    </location>
</feature>
<dbReference type="PROSITE" id="PS50090">
    <property type="entry name" value="MYB_LIKE"/>
    <property type="match status" value="1"/>
</dbReference>
<keyword evidence="6" id="KW-0539">Nucleus</keyword>
<evidence type="ECO:0000256" key="4">
    <source>
        <dbReference type="ARBA" id="ARBA00023125"/>
    </source>
</evidence>